<comment type="similarity">
    <text evidence="1">Belongs to the UDP-N-acetylglucosamine 2-epimerase family.</text>
</comment>
<organism evidence="3 4">
    <name type="scientific">Pontibacillus litoralis JSM 072002</name>
    <dbReference type="NCBI Taxonomy" id="1385512"/>
    <lineage>
        <taxon>Bacteria</taxon>
        <taxon>Bacillati</taxon>
        <taxon>Bacillota</taxon>
        <taxon>Bacilli</taxon>
        <taxon>Bacillales</taxon>
        <taxon>Bacillaceae</taxon>
        <taxon>Pontibacillus</taxon>
    </lineage>
</organism>
<proteinExistence type="inferred from homology"/>
<evidence type="ECO:0000256" key="1">
    <source>
        <dbReference type="RuleBase" id="RU003513"/>
    </source>
</evidence>
<dbReference type="InterPro" id="IPR003331">
    <property type="entry name" value="UDP_GlcNAc_Epimerase_2_dom"/>
</dbReference>
<gene>
    <name evidence="3" type="ORF">N784_05295</name>
</gene>
<accession>A0A0A5HRV8</accession>
<dbReference type="SUPFAM" id="SSF53756">
    <property type="entry name" value="UDP-Glycosyltransferase/glycogen phosphorylase"/>
    <property type="match status" value="1"/>
</dbReference>
<sequence length="438" mass="49469">MKTLFIVAYGGGHINTQLEVAESYFNIGWKVIFLSVPNTTKLLKSIGKYQVYTFKDIADNDSLRLGEEILDSIHNYDTEIDVEESKAYAGVNYNDLINIYGGRKAKLLIENFSRRIFLPIQSIKKLMEEIKPDLVSVTLSAARAERASIIAAKLLGIKVMAFEDLFGTACAFSIYDQLYVKNIDVKKYLIRKGIPEENVIVQKNSEKNFQVASFHTGVDEYIGLRYKYVPDYVFAINEYAKEQLILRGLPSNRVHVVGQPAFDKIPRKIQGIQNIKKEKLIVVTTQPLDTRTQFFKLIKRAIVKLSKEYKIIIRFHPSSDGEAERQTFSNINPNIIVDRSHDLHEILIKAKLVITQTSTTGIEAAITKANVLSLSLGYDNLVSFEEAGISKELVNPSEREVNDCIDKILTGSTKKITDGLTYCDGKSVSRVIKITERI</sequence>
<evidence type="ECO:0000313" key="4">
    <source>
        <dbReference type="Proteomes" id="UP000030401"/>
    </source>
</evidence>
<feature type="domain" description="UDP-N-acetylglucosamine 2-epimerase" evidence="2">
    <location>
        <begin position="229"/>
        <end position="434"/>
    </location>
</feature>
<dbReference type="eggNOG" id="COG0381">
    <property type="taxonomic scope" value="Bacteria"/>
</dbReference>
<dbReference type="GO" id="GO:0016853">
    <property type="term" value="F:isomerase activity"/>
    <property type="evidence" value="ECO:0007669"/>
    <property type="project" value="UniProtKB-KW"/>
</dbReference>
<protein>
    <recommendedName>
        <fullName evidence="2">UDP-N-acetylglucosamine 2-epimerase domain-containing protein</fullName>
    </recommendedName>
</protein>
<evidence type="ECO:0000313" key="3">
    <source>
        <dbReference type="EMBL" id="KGX86367.1"/>
    </source>
</evidence>
<dbReference type="Proteomes" id="UP000030401">
    <property type="component" value="Unassembled WGS sequence"/>
</dbReference>
<dbReference type="Gene3D" id="3.40.50.12580">
    <property type="match status" value="1"/>
</dbReference>
<comment type="caution">
    <text evidence="3">The sequence shown here is derived from an EMBL/GenBank/DDBJ whole genome shotgun (WGS) entry which is preliminary data.</text>
</comment>
<dbReference type="Pfam" id="PF02350">
    <property type="entry name" value="Epimerase_2"/>
    <property type="match status" value="1"/>
</dbReference>
<dbReference type="EMBL" id="AVPG01000014">
    <property type="protein sequence ID" value="KGX86367.1"/>
    <property type="molecule type" value="Genomic_DNA"/>
</dbReference>
<dbReference type="InterPro" id="IPR043148">
    <property type="entry name" value="TagF_C"/>
</dbReference>
<name>A0A0A5HRV8_9BACI</name>
<dbReference type="RefSeq" id="WP_036834614.1">
    <property type="nucleotide sequence ID" value="NZ_AVPG01000014.1"/>
</dbReference>
<evidence type="ECO:0000259" key="2">
    <source>
        <dbReference type="Pfam" id="PF02350"/>
    </source>
</evidence>
<dbReference type="STRING" id="1385512.N784_05295"/>
<reference evidence="3 4" key="1">
    <citation type="submission" date="2013-08" db="EMBL/GenBank/DDBJ databases">
        <authorList>
            <person name="Huang J."/>
            <person name="Wang G."/>
        </authorList>
    </citation>
    <scope>NUCLEOTIDE SEQUENCE [LARGE SCALE GENOMIC DNA]</scope>
    <source>
        <strain evidence="3 4">JSM 072002</strain>
    </source>
</reference>
<dbReference type="OrthoDB" id="2622399at2"/>
<dbReference type="AlphaFoldDB" id="A0A0A5HRV8"/>
<keyword evidence="4" id="KW-1185">Reference proteome</keyword>
<keyword evidence="1" id="KW-0413">Isomerase</keyword>